<proteinExistence type="predicted"/>
<evidence type="ECO:0000256" key="2">
    <source>
        <dbReference type="SAM" id="SignalP"/>
    </source>
</evidence>
<dbReference type="CDD" id="cd16226">
    <property type="entry name" value="EFh_CREC_Calumenin_like"/>
    <property type="match status" value="1"/>
</dbReference>
<dbReference type="RefSeq" id="XP_014672656.1">
    <property type="nucleotide sequence ID" value="XM_014817170.1"/>
</dbReference>
<dbReference type="SUPFAM" id="SSF47473">
    <property type="entry name" value="EF-hand"/>
    <property type="match status" value="2"/>
</dbReference>
<feature type="domain" description="EF-hand" evidence="3">
    <location>
        <begin position="67"/>
        <end position="102"/>
    </location>
</feature>
<feature type="domain" description="EF-hand" evidence="3">
    <location>
        <begin position="188"/>
        <end position="223"/>
    </location>
</feature>
<dbReference type="PANTHER" id="PTHR10827:SF52">
    <property type="entry name" value="IP16409P"/>
    <property type="match status" value="1"/>
</dbReference>
<evidence type="ECO:0000259" key="3">
    <source>
        <dbReference type="PROSITE" id="PS50222"/>
    </source>
</evidence>
<keyword evidence="4" id="KW-1185">Reference proteome</keyword>
<dbReference type="Pfam" id="PF13202">
    <property type="entry name" value="EF-hand_5"/>
    <property type="match status" value="1"/>
</dbReference>
<name>A0ABM1EKD5_PRICU</name>
<keyword evidence="2" id="KW-0732">Signal</keyword>
<dbReference type="PROSITE" id="PS50222">
    <property type="entry name" value="EF_HAND_2"/>
    <property type="match status" value="4"/>
</dbReference>
<dbReference type="Pfam" id="PF13499">
    <property type="entry name" value="EF-hand_7"/>
    <property type="match status" value="1"/>
</dbReference>
<reference evidence="5" key="1">
    <citation type="submission" date="2025-08" db="UniProtKB">
        <authorList>
            <consortium name="RefSeq"/>
        </authorList>
    </citation>
    <scope>IDENTIFICATION</scope>
</reference>
<dbReference type="GeneID" id="106813114"/>
<dbReference type="Gene3D" id="1.10.238.10">
    <property type="entry name" value="EF-hand"/>
    <property type="match status" value="2"/>
</dbReference>
<feature type="signal peptide" evidence="2">
    <location>
        <begin position="1"/>
        <end position="18"/>
    </location>
</feature>
<dbReference type="PROSITE" id="PS00018">
    <property type="entry name" value="EF_HAND_1"/>
    <property type="match status" value="4"/>
</dbReference>
<gene>
    <name evidence="5" type="primary">LOC106813114</name>
</gene>
<protein>
    <submittedName>
        <fullName evidence="5">Calumenin-A-like</fullName>
    </submittedName>
</protein>
<dbReference type="SMART" id="SM00054">
    <property type="entry name" value="EFh"/>
    <property type="match status" value="4"/>
</dbReference>
<accession>A0ABM1EKD5</accession>
<dbReference type="Proteomes" id="UP000695022">
    <property type="component" value="Unplaced"/>
</dbReference>
<feature type="domain" description="EF-hand" evidence="3">
    <location>
        <begin position="243"/>
        <end position="265"/>
    </location>
</feature>
<evidence type="ECO:0000313" key="5">
    <source>
        <dbReference type="RefSeq" id="XP_014672656.1"/>
    </source>
</evidence>
<dbReference type="PANTHER" id="PTHR10827">
    <property type="entry name" value="RETICULOCALBIN"/>
    <property type="match status" value="1"/>
</dbReference>
<organism evidence="4 5">
    <name type="scientific">Priapulus caudatus</name>
    <name type="common">Priapulid worm</name>
    <dbReference type="NCBI Taxonomy" id="37621"/>
    <lineage>
        <taxon>Eukaryota</taxon>
        <taxon>Metazoa</taxon>
        <taxon>Ecdysozoa</taxon>
        <taxon>Scalidophora</taxon>
        <taxon>Priapulida</taxon>
        <taxon>Priapulimorpha</taxon>
        <taxon>Priapulimorphida</taxon>
        <taxon>Priapulidae</taxon>
        <taxon>Priapulus</taxon>
    </lineage>
</organism>
<feature type="domain" description="EF-hand" evidence="3">
    <location>
        <begin position="151"/>
        <end position="186"/>
    </location>
</feature>
<evidence type="ECO:0000256" key="1">
    <source>
        <dbReference type="ARBA" id="ARBA00022837"/>
    </source>
</evidence>
<dbReference type="InterPro" id="IPR002048">
    <property type="entry name" value="EF_hand_dom"/>
</dbReference>
<keyword evidence="1" id="KW-0106">Calcium</keyword>
<sequence length="316" mass="36477">MKITSGVLLLVAVTCASCEIQNSAHVKDKPLSSEEHFDGVEHNAQYDHEAFLGQNEAGQFDQLPPDESRRRLGIIVDKIDTDGDGFVSEPELTSWITSIQKQYIDEDVDRQWTHYQHGSDSDAMTFEHYKKVTFGDRQEDDDSEHGKMYANMLKRDKRRWEGADENGDGKLTLKEFISFVHPEESEHMHDIIVQETMDDVDKDQDGFISVGEYLGDFSQKDENGDVEPEWLETERQHFYSFRDKNQNGKMDPDEVKDWILPTGYDHAGMESRHLIHSADTDNDEKLTKEEILLKWELFVGSQATGWGEALQRHDEF</sequence>
<evidence type="ECO:0000313" key="4">
    <source>
        <dbReference type="Proteomes" id="UP000695022"/>
    </source>
</evidence>
<dbReference type="InterPro" id="IPR018247">
    <property type="entry name" value="EF_Hand_1_Ca_BS"/>
</dbReference>
<dbReference type="InterPro" id="IPR011992">
    <property type="entry name" value="EF-hand-dom_pair"/>
</dbReference>
<feature type="chain" id="PRO_5046219838" evidence="2">
    <location>
        <begin position="19"/>
        <end position="316"/>
    </location>
</feature>